<keyword evidence="2 6" id="KW-0812">Transmembrane</keyword>
<feature type="region of interest" description="Disordered" evidence="5">
    <location>
        <begin position="190"/>
        <end position="211"/>
    </location>
</feature>
<evidence type="ECO:0000256" key="3">
    <source>
        <dbReference type="ARBA" id="ARBA00022989"/>
    </source>
</evidence>
<evidence type="ECO:0000313" key="7">
    <source>
        <dbReference type="EMBL" id="CEJ81561.1"/>
    </source>
</evidence>
<evidence type="ECO:0000256" key="2">
    <source>
        <dbReference type="ARBA" id="ARBA00022692"/>
    </source>
</evidence>
<dbReference type="HOGENOM" id="CLU_027089_1_0_1"/>
<dbReference type="Proteomes" id="UP000039046">
    <property type="component" value="Unassembled WGS sequence"/>
</dbReference>
<proteinExistence type="predicted"/>
<feature type="transmembrane region" description="Helical" evidence="6">
    <location>
        <begin position="320"/>
        <end position="341"/>
    </location>
</feature>
<evidence type="ECO:0000256" key="5">
    <source>
        <dbReference type="SAM" id="MobiDB-lite"/>
    </source>
</evidence>
<dbReference type="PANTHER" id="PTHR11040">
    <property type="entry name" value="ZINC/IRON TRANSPORTER"/>
    <property type="match status" value="1"/>
</dbReference>
<reference evidence="7 8" key="1">
    <citation type="journal article" date="2015" name="Genome Announc.">
        <title>Draft Genome Sequence and Gene Annotation of the Entomopathogenic Fungus Verticillium hemipterigenum.</title>
        <authorList>
            <person name="Horn F."/>
            <person name="Habel A."/>
            <person name="Scharf D.H."/>
            <person name="Dworschak J."/>
            <person name="Brakhage A.A."/>
            <person name="Guthke R."/>
            <person name="Hertweck C."/>
            <person name="Linde J."/>
        </authorList>
    </citation>
    <scope>NUCLEOTIDE SEQUENCE [LARGE SCALE GENOMIC DNA]</scope>
</reference>
<dbReference type="EMBL" id="CDHN01000001">
    <property type="protein sequence ID" value="CEJ81561.1"/>
    <property type="molecule type" value="Genomic_DNA"/>
</dbReference>
<feature type="transmembrane region" description="Helical" evidence="6">
    <location>
        <begin position="23"/>
        <end position="47"/>
    </location>
</feature>
<dbReference type="GO" id="GO:0005385">
    <property type="term" value="F:zinc ion transmembrane transporter activity"/>
    <property type="evidence" value="ECO:0007669"/>
    <property type="project" value="TreeGrafter"/>
</dbReference>
<keyword evidence="4 6" id="KW-0472">Membrane</keyword>
<dbReference type="STRING" id="1531966.A0A0A1STQ9"/>
<feature type="compositionally biased region" description="Polar residues" evidence="5">
    <location>
        <begin position="165"/>
        <end position="176"/>
    </location>
</feature>
<evidence type="ECO:0000256" key="1">
    <source>
        <dbReference type="ARBA" id="ARBA00004141"/>
    </source>
</evidence>
<protein>
    <submittedName>
        <fullName evidence="7">Putative ZIP Zinc transporter</fullName>
    </submittedName>
</protein>
<evidence type="ECO:0000313" key="8">
    <source>
        <dbReference type="Proteomes" id="UP000039046"/>
    </source>
</evidence>
<dbReference type="AlphaFoldDB" id="A0A0A1STQ9"/>
<comment type="subcellular location">
    <subcellularLocation>
        <location evidence="1">Membrane</location>
        <topology evidence="1">Multi-pass membrane protein</topology>
    </subcellularLocation>
</comment>
<keyword evidence="3 6" id="KW-1133">Transmembrane helix</keyword>
<feature type="region of interest" description="Disordered" evidence="5">
    <location>
        <begin position="145"/>
        <end position="176"/>
    </location>
</feature>
<dbReference type="PANTHER" id="PTHR11040:SF24">
    <property type="entry name" value="FE(2+) TRANSPORTER 3"/>
    <property type="match status" value="1"/>
</dbReference>
<name>A0A0A1STQ9_9HYPO</name>
<feature type="transmembrane region" description="Helical" evidence="6">
    <location>
        <begin position="119"/>
        <end position="138"/>
    </location>
</feature>
<sequence length="465" mass="50203">MSEESTKPQCGSRAGEAAAEYDVALHVAGLFIILTASCLGAGFPVAAKKIPWLKVPPKVFFACKHFGTGVLIATAFVHVSEVNRDCGPSANRAKLLPTAFGNLMDPCLPDLFTEKYPPMPGVIMMASMFALFVIEMYLNAKTGGHSHGGPTGNVLDHHHNHHHQPTLQRSDTGSSERTLAYDTNSEDIELGDISKGGVSAKSDSLESSPYIDDDGNPVSAQTYKKMSANITLLEGGILFHSVFVGMTISITIDGFIILLIALVFHQAFEGLGLGSRIAAVPYPKRSIRPWLLVFAFGTTAPLGQAIGLFTRSTYDPQSAFGLIIVGVFNAISSGLLIYAALVDLLAEDFLSEEAQRVMRKKDRIAAFCWVLAGGTSLCRVCLPTETKLTLPTQLPGCPWSALLLSRGKRCGSYNRSHDSHEEKKKGRYDQTRLTHFGKGTCSAQSYSSKCEDITLHSRGRKGEGC</sequence>
<organism evidence="7 8">
    <name type="scientific">[Torrubiella] hemipterigena</name>
    <dbReference type="NCBI Taxonomy" id="1531966"/>
    <lineage>
        <taxon>Eukaryota</taxon>
        <taxon>Fungi</taxon>
        <taxon>Dikarya</taxon>
        <taxon>Ascomycota</taxon>
        <taxon>Pezizomycotina</taxon>
        <taxon>Sordariomycetes</taxon>
        <taxon>Hypocreomycetidae</taxon>
        <taxon>Hypocreales</taxon>
        <taxon>Clavicipitaceae</taxon>
        <taxon>Clavicipitaceae incertae sedis</taxon>
        <taxon>'Torrubiella' clade</taxon>
    </lineage>
</organism>
<dbReference type="InterPro" id="IPR003689">
    <property type="entry name" value="ZIP"/>
</dbReference>
<dbReference type="OrthoDB" id="448280at2759"/>
<dbReference type="Pfam" id="PF02535">
    <property type="entry name" value="Zip"/>
    <property type="match status" value="1"/>
</dbReference>
<feature type="transmembrane region" description="Helical" evidence="6">
    <location>
        <begin position="287"/>
        <end position="308"/>
    </location>
</feature>
<feature type="transmembrane region" description="Helical" evidence="6">
    <location>
        <begin position="242"/>
        <end position="267"/>
    </location>
</feature>
<evidence type="ECO:0000256" key="6">
    <source>
        <dbReference type="SAM" id="Phobius"/>
    </source>
</evidence>
<dbReference type="GO" id="GO:0005886">
    <property type="term" value="C:plasma membrane"/>
    <property type="evidence" value="ECO:0007669"/>
    <property type="project" value="TreeGrafter"/>
</dbReference>
<evidence type="ECO:0000256" key="4">
    <source>
        <dbReference type="ARBA" id="ARBA00023136"/>
    </source>
</evidence>
<gene>
    <name evidence="7" type="ORF">VHEMI01682</name>
</gene>
<accession>A0A0A1STQ9</accession>
<keyword evidence="8" id="KW-1185">Reference proteome</keyword>